<evidence type="ECO:0000256" key="7">
    <source>
        <dbReference type="SAM" id="MobiDB-lite"/>
    </source>
</evidence>
<dbReference type="PANTHER" id="PTHR33991">
    <property type="entry name" value="DNA REPAIR PROTEIN RECO"/>
    <property type="match status" value="1"/>
</dbReference>
<comment type="caution">
    <text evidence="8">The sequence shown here is derived from an EMBL/GenBank/DDBJ whole genome shotgun (WGS) entry which is preliminary data.</text>
</comment>
<keyword evidence="6" id="KW-0234">DNA repair</keyword>
<accession>A0ABV8A2M4</accession>
<sequence>MLGVPPVNAFVLQRTPYRENSLLLRLFMPEYGQTMAVWRGTATTHLYQPYHFTLAIKDDWATVRSVELAGKVLHLRGPSLYMALYLNELLGLLLPRWAPATELFGAYYATLRRLEAGEATEPLLRFFERRLLEQLGVGIDFQRDTAGHTILSDTRYDFDGRNGFVPMAEGSFSGAQLAAVEHNQWQVPGALLAAKRLFRAALAVQLDGKPLRSRAYVSPLSTGDHSPRADTTTPEWKAAL</sequence>
<protein>
    <recommendedName>
        <fullName evidence="3 6">DNA repair protein RecO</fullName>
    </recommendedName>
    <alternativeName>
        <fullName evidence="5 6">Recombination protein O</fullName>
    </alternativeName>
</protein>
<keyword evidence="6" id="KW-0227">DNA damage</keyword>
<keyword evidence="4 6" id="KW-0233">DNA recombination</keyword>
<dbReference type="Gene3D" id="1.20.1440.120">
    <property type="entry name" value="Recombination protein O, C-terminal domain"/>
    <property type="match status" value="1"/>
</dbReference>
<dbReference type="InterPro" id="IPR012340">
    <property type="entry name" value="NA-bd_OB-fold"/>
</dbReference>
<comment type="function">
    <text evidence="1 6">Involved in DNA repair and RecF pathway recombination.</text>
</comment>
<evidence type="ECO:0000313" key="9">
    <source>
        <dbReference type="Proteomes" id="UP001595617"/>
    </source>
</evidence>
<evidence type="ECO:0000256" key="1">
    <source>
        <dbReference type="ARBA" id="ARBA00003065"/>
    </source>
</evidence>
<evidence type="ECO:0000256" key="2">
    <source>
        <dbReference type="ARBA" id="ARBA00007452"/>
    </source>
</evidence>
<evidence type="ECO:0000256" key="3">
    <source>
        <dbReference type="ARBA" id="ARBA00021310"/>
    </source>
</evidence>
<gene>
    <name evidence="6 8" type="primary">recO</name>
    <name evidence="8" type="ORF">ACFOOG_13445</name>
</gene>
<feature type="compositionally biased region" description="Polar residues" evidence="7">
    <location>
        <begin position="219"/>
        <end position="234"/>
    </location>
</feature>
<dbReference type="EMBL" id="JBHRYR010000004">
    <property type="protein sequence ID" value="MFC3853843.1"/>
    <property type="molecule type" value="Genomic_DNA"/>
</dbReference>
<evidence type="ECO:0000256" key="4">
    <source>
        <dbReference type="ARBA" id="ARBA00023172"/>
    </source>
</evidence>
<dbReference type="SUPFAM" id="SSF50249">
    <property type="entry name" value="Nucleic acid-binding proteins"/>
    <property type="match status" value="1"/>
</dbReference>
<keyword evidence="9" id="KW-1185">Reference proteome</keyword>
<evidence type="ECO:0000256" key="5">
    <source>
        <dbReference type="ARBA" id="ARBA00033409"/>
    </source>
</evidence>
<reference evidence="9" key="1">
    <citation type="journal article" date="2019" name="Int. J. Syst. Evol. Microbiol.">
        <title>The Global Catalogue of Microorganisms (GCM) 10K type strain sequencing project: providing services to taxonomists for standard genome sequencing and annotation.</title>
        <authorList>
            <consortium name="The Broad Institute Genomics Platform"/>
            <consortium name="The Broad Institute Genome Sequencing Center for Infectious Disease"/>
            <person name="Wu L."/>
            <person name="Ma J."/>
        </authorList>
    </citation>
    <scope>NUCLEOTIDE SEQUENCE [LARGE SCALE GENOMIC DNA]</scope>
    <source>
        <strain evidence="9">IBRC 10765</strain>
    </source>
</reference>
<organism evidence="8 9">
    <name type="scientific">Saccharospirillum mangrovi</name>
    <dbReference type="NCBI Taxonomy" id="2161747"/>
    <lineage>
        <taxon>Bacteria</taxon>
        <taxon>Pseudomonadati</taxon>
        <taxon>Pseudomonadota</taxon>
        <taxon>Gammaproteobacteria</taxon>
        <taxon>Oceanospirillales</taxon>
        <taxon>Saccharospirillaceae</taxon>
        <taxon>Saccharospirillum</taxon>
    </lineage>
</organism>
<dbReference type="Proteomes" id="UP001595617">
    <property type="component" value="Unassembled WGS sequence"/>
</dbReference>
<dbReference type="InterPro" id="IPR003717">
    <property type="entry name" value="RecO"/>
</dbReference>
<comment type="similarity">
    <text evidence="2 6">Belongs to the RecO family.</text>
</comment>
<name>A0ABV8A2M4_9GAMM</name>
<feature type="region of interest" description="Disordered" evidence="7">
    <location>
        <begin position="218"/>
        <end position="240"/>
    </location>
</feature>
<dbReference type="Pfam" id="PF02565">
    <property type="entry name" value="RecO_C"/>
    <property type="match status" value="1"/>
</dbReference>
<dbReference type="Gene3D" id="2.40.50.140">
    <property type="entry name" value="Nucleic acid-binding proteins"/>
    <property type="match status" value="1"/>
</dbReference>
<dbReference type="RefSeq" id="WP_380697461.1">
    <property type="nucleotide sequence ID" value="NZ_JBHRYR010000004.1"/>
</dbReference>
<dbReference type="PANTHER" id="PTHR33991:SF1">
    <property type="entry name" value="DNA REPAIR PROTEIN RECO"/>
    <property type="match status" value="1"/>
</dbReference>
<dbReference type="InterPro" id="IPR037278">
    <property type="entry name" value="ARFGAP/RecO"/>
</dbReference>
<dbReference type="NCBIfam" id="TIGR00613">
    <property type="entry name" value="reco"/>
    <property type="match status" value="1"/>
</dbReference>
<dbReference type="HAMAP" id="MF_00201">
    <property type="entry name" value="RecO"/>
    <property type="match status" value="1"/>
</dbReference>
<evidence type="ECO:0000256" key="6">
    <source>
        <dbReference type="HAMAP-Rule" id="MF_00201"/>
    </source>
</evidence>
<dbReference type="SUPFAM" id="SSF57863">
    <property type="entry name" value="ArfGap/RecO-like zinc finger"/>
    <property type="match status" value="1"/>
</dbReference>
<evidence type="ECO:0000313" key="8">
    <source>
        <dbReference type="EMBL" id="MFC3853843.1"/>
    </source>
</evidence>
<dbReference type="InterPro" id="IPR042242">
    <property type="entry name" value="RecO_C"/>
</dbReference>
<proteinExistence type="inferred from homology"/>